<dbReference type="RefSeq" id="XP_041553731.1">
    <property type="nucleotide sequence ID" value="XM_041700780.1"/>
</dbReference>
<reference evidence="3" key="2">
    <citation type="submission" date="2021-02" db="EMBL/GenBank/DDBJ databases">
        <title>Aspergillus puulaauensis MK2 genome sequence.</title>
        <authorList>
            <person name="Futagami T."/>
            <person name="Mori K."/>
            <person name="Kadooka C."/>
            <person name="Tanaka T."/>
        </authorList>
    </citation>
    <scope>NUCLEOTIDE SEQUENCE</scope>
    <source>
        <strain evidence="3">MK2</strain>
    </source>
</reference>
<organism evidence="3 4">
    <name type="scientific">Aspergillus puulaauensis</name>
    <dbReference type="NCBI Taxonomy" id="1220207"/>
    <lineage>
        <taxon>Eukaryota</taxon>
        <taxon>Fungi</taxon>
        <taxon>Dikarya</taxon>
        <taxon>Ascomycota</taxon>
        <taxon>Pezizomycotina</taxon>
        <taxon>Eurotiomycetes</taxon>
        <taxon>Eurotiomycetidae</taxon>
        <taxon>Eurotiales</taxon>
        <taxon>Aspergillaceae</taxon>
        <taxon>Aspergillus</taxon>
    </lineage>
</organism>
<evidence type="ECO:0000256" key="1">
    <source>
        <dbReference type="ARBA" id="ARBA00007946"/>
    </source>
</evidence>
<dbReference type="Proteomes" id="UP000654913">
    <property type="component" value="Chromosome 2"/>
</dbReference>
<comment type="similarity">
    <text evidence="1">Belongs to the trichodiene synthase family.</text>
</comment>
<dbReference type="GO" id="GO:0016838">
    <property type="term" value="F:carbon-oxygen lyase activity, acting on phosphates"/>
    <property type="evidence" value="ECO:0007669"/>
    <property type="project" value="InterPro"/>
</dbReference>
<dbReference type="OrthoDB" id="2998174at2759"/>
<evidence type="ECO:0008006" key="5">
    <source>
        <dbReference type="Google" id="ProtNLM"/>
    </source>
</evidence>
<dbReference type="GeneID" id="64971542"/>
<keyword evidence="4" id="KW-1185">Reference proteome</keyword>
<dbReference type="InterPro" id="IPR024652">
    <property type="entry name" value="Trichodiene_synth"/>
</dbReference>
<evidence type="ECO:0000313" key="4">
    <source>
        <dbReference type="Proteomes" id="UP000654913"/>
    </source>
</evidence>
<sequence length="330" mass="37266">MGSIAPEDVRFMVSLSEYGAILSRFFEKIDFHLPKPYYDSSIEPALAKYIEEQPWSEDLKTRAAKYAKQAVGIASWYPRASFAVRFNCVVITLLVIIYDEDYMTFGDAGTEFSLRLVRGLPQKAPFLDSLAQFLQNTDQYLGPYGSSMVIKTTLEFVEGTNVENDFSEAVPPDALRFPRYLRYRKLYLPALSPLCDIVDFTNDILSFYKETIRGTERINYICNVANTTGSSALRCLQETVDAVENRVLEIHRILAPYPDLLAHCNDYLAAYIGWHIRTTSRYFLDEVRFMAWVNVTELVEPSPQSVQAKAKAQTNGAMSETNALVAAGAS</sequence>
<name>A0A7R8AKF1_9EURO</name>
<dbReference type="KEGG" id="apuu:APUU_21969S"/>
<evidence type="ECO:0000313" key="3">
    <source>
        <dbReference type="EMBL" id="BCS21537.1"/>
    </source>
</evidence>
<keyword evidence="2" id="KW-0456">Lyase</keyword>
<accession>A0A7R8AKF1</accession>
<dbReference type="InterPro" id="IPR008949">
    <property type="entry name" value="Isoprenoid_synthase_dom_sf"/>
</dbReference>
<dbReference type="Pfam" id="PF06330">
    <property type="entry name" value="TRI5"/>
    <property type="match status" value="1"/>
</dbReference>
<protein>
    <recommendedName>
        <fullName evidence="5">Terpenoid synthase</fullName>
    </recommendedName>
</protein>
<dbReference type="SUPFAM" id="SSF48576">
    <property type="entry name" value="Terpenoid synthases"/>
    <property type="match status" value="1"/>
</dbReference>
<dbReference type="Gene3D" id="1.10.600.10">
    <property type="entry name" value="Farnesyl Diphosphate Synthase"/>
    <property type="match status" value="2"/>
</dbReference>
<evidence type="ECO:0000256" key="2">
    <source>
        <dbReference type="ARBA" id="ARBA00023239"/>
    </source>
</evidence>
<dbReference type="EMBL" id="AP024444">
    <property type="protein sequence ID" value="BCS21537.1"/>
    <property type="molecule type" value="Genomic_DNA"/>
</dbReference>
<reference evidence="3" key="1">
    <citation type="submission" date="2021-01" db="EMBL/GenBank/DDBJ databases">
        <authorList>
            <consortium name="Aspergillus puulaauensis MK2 genome sequencing consortium"/>
            <person name="Kazuki M."/>
            <person name="Futagami T."/>
        </authorList>
    </citation>
    <scope>NUCLEOTIDE SEQUENCE</scope>
    <source>
        <strain evidence="3">MK2</strain>
    </source>
</reference>
<dbReference type="AlphaFoldDB" id="A0A7R8AKF1"/>
<gene>
    <name evidence="3" type="ORF">APUU_21969S</name>
</gene>
<proteinExistence type="inferred from homology"/>